<protein>
    <submittedName>
        <fullName evidence="2">Uncharacterized protein</fullName>
    </submittedName>
</protein>
<feature type="compositionally biased region" description="Basic and acidic residues" evidence="1">
    <location>
        <begin position="1"/>
        <end position="37"/>
    </location>
</feature>
<dbReference type="EMBL" id="AEYP01016758">
    <property type="status" value="NOT_ANNOTATED_CDS"/>
    <property type="molecule type" value="Genomic_DNA"/>
</dbReference>
<proteinExistence type="predicted"/>
<dbReference type="HOGENOM" id="CLU_874240_0_0_1"/>
<feature type="region of interest" description="Disordered" evidence="1">
    <location>
        <begin position="105"/>
        <end position="132"/>
    </location>
</feature>
<name>M3YER9_MUSPF</name>
<reference evidence="2" key="1">
    <citation type="submission" date="2024-06" db="UniProtKB">
        <authorList>
            <consortium name="Ensembl"/>
        </authorList>
    </citation>
    <scope>IDENTIFICATION</scope>
</reference>
<dbReference type="Ensembl" id="ENSMPUT00000009986.1">
    <property type="protein sequence ID" value="ENSMPUP00000009826.1"/>
    <property type="gene ID" value="ENSMPUG00000009901.1"/>
</dbReference>
<evidence type="ECO:0000256" key="1">
    <source>
        <dbReference type="SAM" id="MobiDB-lite"/>
    </source>
</evidence>
<dbReference type="InParanoid" id="M3YER9"/>
<dbReference type="EMBL" id="AEYP01016760">
    <property type="status" value="NOT_ANNOTATED_CDS"/>
    <property type="molecule type" value="Genomic_DNA"/>
</dbReference>
<organism evidence="2">
    <name type="scientific">Mustela putorius furo</name>
    <name type="common">European domestic ferret</name>
    <name type="synonym">Mustela furo</name>
    <dbReference type="NCBI Taxonomy" id="9669"/>
    <lineage>
        <taxon>Eukaryota</taxon>
        <taxon>Metazoa</taxon>
        <taxon>Chordata</taxon>
        <taxon>Craniata</taxon>
        <taxon>Vertebrata</taxon>
        <taxon>Euteleostomi</taxon>
        <taxon>Mammalia</taxon>
        <taxon>Eutheria</taxon>
        <taxon>Laurasiatheria</taxon>
        <taxon>Carnivora</taxon>
        <taxon>Caniformia</taxon>
        <taxon>Musteloidea</taxon>
        <taxon>Mustelidae</taxon>
        <taxon>Mustelinae</taxon>
        <taxon>Mustela</taxon>
    </lineage>
</organism>
<feature type="compositionally biased region" description="Low complexity" evidence="1">
    <location>
        <begin position="44"/>
        <end position="57"/>
    </location>
</feature>
<feature type="compositionally biased region" description="Low complexity" evidence="1">
    <location>
        <begin position="70"/>
        <end position="81"/>
    </location>
</feature>
<evidence type="ECO:0000313" key="2">
    <source>
        <dbReference type="Ensembl" id="ENSMPUP00000009826.1"/>
    </source>
</evidence>
<accession>M3YER9</accession>
<dbReference type="AlphaFoldDB" id="M3YER9"/>
<dbReference type="EMBL" id="AEYP01016759">
    <property type="status" value="NOT_ANNOTATED_CDS"/>
    <property type="molecule type" value="Genomic_DNA"/>
</dbReference>
<feature type="region of interest" description="Disordered" evidence="1">
    <location>
        <begin position="1"/>
        <end position="91"/>
    </location>
</feature>
<sequence length="318" mass="33817">MGSQTIERRKGREEGKGREGGEKEGEGKGRGAGERASRGVWKPTNTTAIATATAASAPLSGHHTKRPLNARAPSPRRASPPTYGSPVQPANPCVALPSPAYRAAAPLSVTDSPPSAVDSSRRPALLPPPPLQSRFHTLAPPCSLTRDSPCSPRTSAIHFFPAPRLFPVCCPLPLPYPLAQLRSGVRASPLRDMWVQPITATRSRPLPFSAAAGRARSPVRAGYGAPCVQNLPATQMPYPPSWAWWGAGVERGRAGGPFPTDAAWGPTRGLFENLTVGVRGLGLPAAIQPGRYTWHPLRAPPPSAQRWRVETWSGKGGY</sequence>